<feature type="compositionally biased region" description="Polar residues" evidence="1">
    <location>
        <begin position="143"/>
        <end position="155"/>
    </location>
</feature>
<sequence length="228" mass="25779">MPIFTFSGRNRYNKDNGDNGEENGEANENVLLTTTGTVSPTLRIQTSDPAEQEIAFELPSLSSTIAETNDEDIIDLLSIFQQDTNKPLNEIQDEELDITLSPLPTPPRAPPVMNISDLIQTNSSDIANDLEFSLLVPQQTIEPPNQPRWSFSPSKTVRRSARRQDQKRLVPNEQSASTATVHRTLYQYDTPPAAPKRLKPRTYISEDEYCLRFACNVEHFLKLTVYLK</sequence>
<comment type="caution">
    <text evidence="2">The sequence shown here is derived from an EMBL/GenBank/DDBJ whole genome shotgun (WGS) entry which is preliminary data.</text>
</comment>
<accession>A0A4C1ST98</accession>
<name>A0A4C1ST98_EUMVA</name>
<dbReference type="AlphaFoldDB" id="A0A4C1ST98"/>
<dbReference type="Proteomes" id="UP000299102">
    <property type="component" value="Unassembled WGS sequence"/>
</dbReference>
<reference evidence="2 3" key="1">
    <citation type="journal article" date="2019" name="Commun. Biol.">
        <title>The bagworm genome reveals a unique fibroin gene that provides high tensile strength.</title>
        <authorList>
            <person name="Kono N."/>
            <person name="Nakamura H."/>
            <person name="Ohtoshi R."/>
            <person name="Tomita M."/>
            <person name="Numata K."/>
            <person name="Arakawa K."/>
        </authorList>
    </citation>
    <scope>NUCLEOTIDE SEQUENCE [LARGE SCALE GENOMIC DNA]</scope>
</reference>
<gene>
    <name evidence="2" type="ORF">EVAR_70142_1</name>
</gene>
<feature type="region of interest" description="Disordered" evidence="1">
    <location>
        <begin position="1"/>
        <end position="25"/>
    </location>
</feature>
<evidence type="ECO:0000313" key="3">
    <source>
        <dbReference type="Proteomes" id="UP000299102"/>
    </source>
</evidence>
<feature type="region of interest" description="Disordered" evidence="1">
    <location>
        <begin position="143"/>
        <end position="176"/>
    </location>
</feature>
<dbReference type="EMBL" id="BGZK01003786">
    <property type="protein sequence ID" value="GBP04547.1"/>
    <property type="molecule type" value="Genomic_DNA"/>
</dbReference>
<keyword evidence="3" id="KW-1185">Reference proteome</keyword>
<evidence type="ECO:0000313" key="2">
    <source>
        <dbReference type="EMBL" id="GBP04547.1"/>
    </source>
</evidence>
<protein>
    <submittedName>
        <fullName evidence="2">Uncharacterized protein</fullName>
    </submittedName>
</protein>
<organism evidence="2 3">
    <name type="scientific">Eumeta variegata</name>
    <name type="common">Bagworm moth</name>
    <name type="synonym">Eumeta japonica</name>
    <dbReference type="NCBI Taxonomy" id="151549"/>
    <lineage>
        <taxon>Eukaryota</taxon>
        <taxon>Metazoa</taxon>
        <taxon>Ecdysozoa</taxon>
        <taxon>Arthropoda</taxon>
        <taxon>Hexapoda</taxon>
        <taxon>Insecta</taxon>
        <taxon>Pterygota</taxon>
        <taxon>Neoptera</taxon>
        <taxon>Endopterygota</taxon>
        <taxon>Lepidoptera</taxon>
        <taxon>Glossata</taxon>
        <taxon>Ditrysia</taxon>
        <taxon>Tineoidea</taxon>
        <taxon>Psychidae</taxon>
        <taxon>Oiketicinae</taxon>
        <taxon>Eumeta</taxon>
    </lineage>
</organism>
<dbReference type="OrthoDB" id="10624977at2759"/>
<proteinExistence type="predicted"/>
<evidence type="ECO:0000256" key="1">
    <source>
        <dbReference type="SAM" id="MobiDB-lite"/>
    </source>
</evidence>